<dbReference type="RefSeq" id="WP_313544978.1">
    <property type="nucleotide sequence ID" value="NZ_CP134880.1"/>
</dbReference>
<evidence type="ECO:0000256" key="2">
    <source>
        <dbReference type="SAM" id="MobiDB-lite"/>
    </source>
</evidence>
<protein>
    <submittedName>
        <fullName evidence="3">ROK family protein</fullName>
    </submittedName>
</protein>
<gene>
    <name evidence="3" type="ORF">RN607_05775</name>
</gene>
<dbReference type="Pfam" id="PF00480">
    <property type="entry name" value="ROK"/>
    <property type="match status" value="1"/>
</dbReference>
<feature type="region of interest" description="Disordered" evidence="2">
    <location>
        <begin position="250"/>
        <end position="282"/>
    </location>
</feature>
<dbReference type="AlphaFoldDB" id="A0AA96JAN8"/>
<dbReference type="EMBL" id="CP134880">
    <property type="protein sequence ID" value="WNM28512.1"/>
    <property type="molecule type" value="Genomic_DNA"/>
</dbReference>
<evidence type="ECO:0000313" key="3">
    <source>
        <dbReference type="EMBL" id="WNM28512.1"/>
    </source>
</evidence>
<sequence>MSKHIAIGVDIGGSGIKAAPVDMRTGQFTEDRYRIPTPQPATPEAIGKTVAKCIQRFEPSRKTPIGVAFPGVIQHGVVKTAANVDDAWVGTNLRELIRDYAGHDVHVLNDADAAGYGEYRFGAAHGQDGSVFLATLGTGVGTAMIVDGTLVPNLELGHLTIDGHDAEDYAAESARARHDLDWDTWIPHLQRYFSEIERLFWPDLIIVGGGVSKSSHMFLPRLTLRAPIVPAELLNGAGIVGAAAAACAEDSKEKARAKEHAKRADKEAKKSAKRAEKASGAR</sequence>
<dbReference type="Gene3D" id="3.30.420.40">
    <property type="match status" value="2"/>
</dbReference>
<dbReference type="InterPro" id="IPR043129">
    <property type="entry name" value="ATPase_NBD"/>
</dbReference>
<dbReference type="CDD" id="cd24058">
    <property type="entry name" value="ASKHA_NBD_ROK_PPGK"/>
    <property type="match status" value="1"/>
</dbReference>
<reference evidence="3" key="1">
    <citation type="submission" date="2023-09" db="EMBL/GenBank/DDBJ databases">
        <title>Demequina sp. a novel bacteria isolated from Capsicum annuum.</title>
        <authorList>
            <person name="Humaira Z."/>
            <person name="Lee J."/>
            <person name="Cho D."/>
        </authorList>
    </citation>
    <scope>NUCLEOTIDE SEQUENCE</scope>
    <source>
        <strain evidence="3">PMTSA13</strain>
    </source>
</reference>
<name>A0AA96JAN8_9MICO</name>
<dbReference type="InterPro" id="IPR000600">
    <property type="entry name" value="ROK"/>
</dbReference>
<organism evidence="3">
    <name type="scientific">Demequina capsici</name>
    <dbReference type="NCBI Taxonomy" id="3075620"/>
    <lineage>
        <taxon>Bacteria</taxon>
        <taxon>Bacillati</taxon>
        <taxon>Actinomycetota</taxon>
        <taxon>Actinomycetes</taxon>
        <taxon>Micrococcales</taxon>
        <taxon>Demequinaceae</taxon>
        <taxon>Demequina</taxon>
    </lineage>
</organism>
<dbReference type="Proteomes" id="UP001303408">
    <property type="component" value="Chromosome"/>
</dbReference>
<comment type="similarity">
    <text evidence="1">Belongs to the ROK (NagC/XylR) family.</text>
</comment>
<dbReference type="PANTHER" id="PTHR18964">
    <property type="entry name" value="ROK (REPRESSOR, ORF, KINASE) FAMILY"/>
    <property type="match status" value="1"/>
</dbReference>
<proteinExistence type="inferred from homology"/>
<dbReference type="KEGG" id="dcp:RN607_05775"/>
<dbReference type="PANTHER" id="PTHR18964:SF146">
    <property type="entry name" value="POLYPHOSPHATE GLUCOKINASE"/>
    <property type="match status" value="1"/>
</dbReference>
<dbReference type="SUPFAM" id="SSF53067">
    <property type="entry name" value="Actin-like ATPase domain"/>
    <property type="match status" value="1"/>
</dbReference>
<accession>A0AA96JAN8</accession>
<dbReference type="NCBIfam" id="NF045942">
    <property type="entry name" value="PolPhglucPhase"/>
    <property type="match status" value="1"/>
</dbReference>
<evidence type="ECO:0000256" key="1">
    <source>
        <dbReference type="ARBA" id="ARBA00006479"/>
    </source>
</evidence>